<gene>
    <name evidence="2" type="ORF">A3K91_1688</name>
</gene>
<dbReference type="RefSeq" id="WP_062844868.1">
    <property type="nucleotide sequence ID" value="NZ_CP014945.1"/>
</dbReference>
<reference evidence="2 3" key="1">
    <citation type="submission" date="2016-03" db="EMBL/GenBank/DDBJ databases">
        <title>Genome sequencing of Psychrobacter alimentarius PAMC 27889.</title>
        <authorList>
            <person name="Lee J."/>
            <person name="Kim O.-S."/>
        </authorList>
    </citation>
    <scope>NUCLEOTIDE SEQUENCE [LARGE SCALE GENOMIC DNA]</scope>
    <source>
        <strain evidence="2 3">PAMC 27889</strain>
    </source>
</reference>
<accession>A0ABM5ZYW0</accession>
<feature type="domain" description="Phosphoribosyl-dephospho-CoA transferase MdcG C-terminal" evidence="1">
    <location>
        <begin position="85"/>
        <end position="208"/>
    </location>
</feature>
<dbReference type="Pfam" id="PF10620">
    <property type="entry name" value="MdcG"/>
    <property type="match status" value="1"/>
</dbReference>
<dbReference type="Proteomes" id="UP000076104">
    <property type="component" value="Chromosome"/>
</dbReference>
<evidence type="ECO:0000313" key="2">
    <source>
        <dbReference type="EMBL" id="AMT97287.1"/>
    </source>
</evidence>
<dbReference type="InterPro" id="IPR043519">
    <property type="entry name" value="NT_sf"/>
</dbReference>
<keyword evidence="3" id="KW-1185">Reference proteome</keyword>
<name>A0ABM5ZYW0_9GAMM</name>
<dbReference type="Gene3D" id="3.30.460.10">
    <property type="entry name" value="Beta Polymerase, domain 2"/>
    <property type="match status" value="1"/>
</dbReference>
<dbReference type="GeneID" id="33060510"/>
<sequence>MHRHDLVYLQPEEAFTLLNASVPLSVIQAIDHMIEAMQPFTVCRQSTAHVLKVATSHIENHCKYRLALELSAPPQVVTLPLVLETVIPSLPKNLQEQTQSFVRQCRDLKADVYVYGSFANQYFTNLPFVTPTSDLDILINVHEMDRLADILIAIEIFKQFALSVANLRIDGEVRLHGHEDVSFNELIHAVVSDIPTVVIKTLHEVELQTIDVLLGWNTDECERFIDARKRRLIF</sequence>
<evidence type="ECO:0000259" key="1">
    <source>
        <dbReference type="Pfam" id="PF10620"/>
    </source>
</evidence>
<dbReference type="NCBIfam" id="TIGR03135">
    <property type="entry name" value="malonate_mdcG"/>
    <property type="match status" value="1"/>
</dbReference>
<dbReference type="EMBL" id="CP014945">
    <property type="protein sequence ID" value="AMT97287.1"/>
    <property type="molecule type" value="Genomic_DNA"/>
</dbReference>
<evidence type="ECO:0000313" key="3">
    <source>
        <dbReference type="Proteomes" id="UP000076104"/>
    </source>
</evidence>
<proteinExistence type="predicted"/>
<organism evidence="2 3">
    <name type="scientific">Psychrobacter alimentarius</name>
    <dbReference type="NCBI Taxonomy" id="261164"/>
    <lineage>
        <taxon>Bacteria</taxon>
        <taxon>Pseudomonadati</taxon>
        <taxon>Pseudomonadota</taxon>
        <taxon>Gammaproteobacteria</taxon>
        <taxon>Moraxellales</taxon>
        <taxon>Moraxellaceae</taxon>
        <taxon>Psychrobacter</taxon>
    </lineage>
</organism>
<dbReference type="InterPro" id="IPR049180">
    <property type="entry name" value="MdcG_C"/>
</dbReference>
<protein>
    <submittedName>
        <fullName evidence="2">Malonate decarboxylase, subunit E</fullName>
    </submittedName>
</protein>
<dbReference type="InterPro" id="IPR017557">
    <property type="entry name" value="Holo-ACP_synthase"/>
</dbReference>
<dbReference type="SUPFAM" id="SSF81301">
    <property type="entry name" value="Nucleotidyltransferase"/>
    <property type="match status" value="1"/>
</dbReference>